<keyword evidence="3" id="KW-0540">Nuclease</keyword>
<dbReference type="Gene3D" id="3.10.10.10">
    <property type="entry name" value="HIV Type 1 Reverse Transcriptase, subunit A, domain 1"/>
    <property type="match status" value="1"/>
</dbReference>
<dbReference type="InterPro" id="IPR000477">
    <property type="entry name" value="RT_dom"/>
</dbReference>
<dbReference type="Pfam" id="PF17917">
    <property type="entry name" value="RT_RNaseH"/>
    <property type="match status" value="1"/>
</dbReference>
<dbReference type="EMBL" id="LT558134">
    <property type="protein sequence ID" value="SAM85678.1"/>
    <property type="molecule type" value="Genomic_DNA"/>
</dbReference>
<dbReference type="GO" id="GO:0015074">
    <property type="term" value="P:DNA integration"/>
    <property type="evidence" value="ECO:0007669"/>
    <property type="project" value="InterPro"/>
</dbReference>
<evidence type="ECO:0000256" key="5">
    <source>
        <dbReference type="ARBA" id="ARBA00022801"/>
    </source>
</evidence>
<dbReference type="InterPro" id="IPR001584">
    <property type="entry name" value="Integrase_cat-core"/>
</dbReference>
<evidence type="ECO:0000313" key="13">
    <source>
        <dbReference type="Proteomes" id="UP000179920"/>
    </source>
</evidence>
<dbReference type="Gene3D" id="1.10.340.70">
    <property type="match status" value="1"/>
</dbReference>
<feature type="domain" description="Reverse transcriptase" evidence="10">
    <location>
        <begin position="34"/>
        <end position="213"/>
    </location>
</feature>
<keyword evidence="6" id="KW-0694">RNA-binding</keyword>
<dbReference type="GO" id="GO:0003723">
    <property type="term" value="F:RNA binding"/>
    <property type="evidence" value="ECO:0007669"/>
    <property type="project" value="UniProtKB-KW"/>
</dbReference>
<keyword evidence="4" id="KW-0255">Endonuclease</keyword>
<dbReference type="PANTHER" id="PTHR37984:SF5">
    <property type="entry name" value="PROTEIN NYNRIN-LIKE"/>
    <property type="match status" value="1"/>
</dbReference>
<keyword evidence="1" id="KW-0808">Transferase</keyword>
<dbReference type="Pfam" id="PF17921">
    <property type="entry name" value="Integrase_H2C2"/>
    <property type="match status" value="1"/>
</dbReference>
<dbReference type="CDD" id="cd01647">
    <property type="entry name" value="RT_LTR"/>
    <property type="match status" value="1"/>
</dbReference>
<dbReference type="GO" id="GO:0016787">
    <property type="term" value="F:hydrolase activity"/>
    <property type="evidence" value="ECO:0007669"/>
    <property type="project" value="UniProtKB-KW"/>
</dbReference>
<dbReference type="Gene3D" id="3.30.70.270">
    <property type="match status" value="2"/>
</dbReference>
<accession>A0A1K0GC78</accession>
<dbReference type="PROSITE" id="PS50013">
    <property type="entry name" value="CHROMO_2"/>
    <property type="match status" value="1"/>
</dbReference>
<evidence type="ECO:0008006" key="14">
    <source>
        <dbReference type="Google" id="ProtNLM"/>
    </source>
</evidence>
<evidence type="ECO:0000256" key="4">
    <source>
        <dbReference type="ARBA" id="ARBA00022759"/>
    </source>
</evidence>
<evidence type="ECO:0000259" key="11">
    <source>
        <dbReference type="PROSITE" id="PS50994"/>
    </source>
</evidence>
<sequence length="851" mass="95250">MWLDLAHLDALCPEALCRVSPDKRQVIDDTLDQLLSWDIIKPSNSPVSYPVLLIKQGPKWRFCVDYRGLNTATIANQYPLLHINDIFQALRSHKFFSRLDVVRGYHQLNVNEGDYWKTTFVCHHRLYQYKRVPFGLKNMLAFFQCFMDHLLGCMRWTEALVYLDDIVVFSSLLEQHARSLDCLLKAAHKVGLKFSPTKCHFALSSLTLLGRQVSTQGISVLTNHTQAIQTLTPPVTLQGLYHMVGLFNYYRDFIPNYTGLATPLTNLLWGHKYQHSTKGTWQLVDADRKTTRAVDIKIDWGMAQDKTLAELKAALSSLPTLAYPDFNHPFLLYVDASQQAFAAALHQQLPLSDSDSIKNKSATASPAEANNLDIPPMLTHQQKLDGLLKSIVDAIGAGYTRVGYEIQDSTLVYVGLQHTVCHLCVPISDLPTIFHKAHNLGGHFGFAKTALHLKSIHHPHLLSTLQAYIDNCPTCLCMKLGCHVGEHSIDQTLSADRPFHTLSADLLLGLQDCKGLDAALVIMDMFSELVLTAPCSSYITSTQLFNLLADLILRKGWKPKVIITDSDKRFIGITGQRFATSIGTELRPLAPYHQQANPVERHIQMLQCVLHTFAVESAKDWVNILPAAKLAINSTPLLTTEQTPFNLDCPIPGTQRHTKLDPGKVGPFPVKQVLSHHHFKLDLPSGLYSDDLFNISQLEPAPKECNPFNHSLDAPVTTDGQGATCFEVEAIMGQQPFRNYVQYHVKWHRDPHTMWEFEEDLLEDGCKAAIQDWNSKHASTPAAITHTLDSSLYERPIAFISTTTSPADTKLLGLELKISCLAWAFHHLQHFLEGASKITVVTDHAPLGAVL</sequence>
<feature type="domain" description="Integrase catalytic" evidence="11">
    <location>
        <begin position="494"/>
        <end position="652"/>
    </location>
</feature>
<dbReference type="AlphaFoldDB" id="A0A1K0GC78"/>
<evidence type="ECO:0000256" key="2">
    <source>
        <dbReference type="ARBA" id="ARBA00022695"/>
    </source>
</evidence>
<organism evidence="12 13">
    <name type="scientific">Ustilago bromivora</name>
    <dbReference type="NCBI Taxonomy" id="307758"/>
    <lineage>
        <taxon>Eukaryota</taxon>
        <taxon>Fungi</taxon>
        <taxon>Dikarya</taxon>
        <taxon>Basidiomycota</taxon>
        <taxon>Ustilaginomycotina</taxon>
        <taxon>Ustilaginomycetes</taxon>
        <taxon>Ustilaginales</taxon>
        <taxon>Ustilaginaceae</taxon>
        <taxon>Ustilago</taxon>
    </lineage>
</organism>
<dbReference type="PROSITE" id="PS50878">
    <property type="entry name" value="RT_POL"/>
    <property type="match status" value="1"/>
</dbReference>
<dbReference type="InterPro" id="IPR000953">
    <property type="entry name" value="Chromo/chromo_shadow_dom"/>
</dbReference>
<dbReference type="InterPro" id="IPR016197">
    <property type="entry name" value="Chromo-like_dom_sf"/>
</dbReference>
<dbReference type="Proteomes" id="UP000179920">
    <property type="component" value="Chromosome XVIII"/>
</dbReference>
<dbReference type="Pfam" id="PF00078">
    <property type="entry name" value="RVT_1"/>
    <property type="match status" value="1"/>
</dbReference>
<evidence type="ECO:0000256" key="1">
    <source>
        <dbReference type="ARBA" id="ARBA00022679"/>
    </source>
</evidence>
<dbReference type="Gene3D" id="3.30.420.10">
    <property type="entry name" value="Ribonuclease H-like superfamily/Ribonuclease H"/>
    <property type="match status" value="1"/>
</dbReference>
<gene>
    <name evidence="12" type="ORF">UBRO_20381</name>
</gene>
<dbReference type="InterPro" id="IPR012337">
    <property type="entry name" value="RNaseH-like_sf"/>
</dbReference>
<dbReference type="SUPFAM" id="SSF54160">
    <property type="entry name" value="Chromo domain-like"/>
    <property type="match status" value="1"/>
</dbReference>
<keyword evidence="5" id="KW-0378">Hydrolase</keyword>
<evidence type="ECO:0000259" key="9">
    <source>
        <dbReference type="PROSITE" id="PS50013"/>
    </source>
</evidence>
<dbReference type="SUPFAM" id="SSF53098">
    <property type="entry name" value="Ribonuclease H-like"/>
    <property type="match status" value="1"/>
</dbReference>
<dbReference type="Pfam" id="PF17919">
    <property type="entry name" value="RT_RNaseH_2"/>
    <property type="match status" value="1"/>
</dbReference>
<dbReference type="InterPro" id="IPR041588">
    <property type="entry name" value="Integrase_H2C2"/>
</dbReference>
<evidence type="ECO:0000256" key="6">
    <source>
        <dbReference type="ARBA" id="ARBA00022884"/>
    </source>
</evidence>
<dbReference type="InterPro" id="IPR050951">
    <property type="entry name" value="Retrovirus_Pol_polyprotein"/>
</dbReference>
<keyword evidence="8" id="KW-0511">Multifunctional enzyme</keyword>
<name>A0A1K0GC78_9BASI</name>
<dbReference type="GO" id="GO:0003964">
    <property type="term" value="F:RNA-directed DNA polymerase activity"/>
    <property type="evidence" value="ECO:0007669"/>
    <property type="project" value="UniProtKB-KW"/>
</dbReference>
<dbReference type="InterPro" id="IPR043502">
    <property type="entry name" value="DNA/RNA_pol_sf"/>
</dbReference>
<dbReference type="GO" id="GO:0006338">
    <property type="term" value="P:chromatin remodeling"/>
    <property type="evidence" value="ECO:0007669"/>
    <property type="project" value="UniProtKB-ARBA"/>
</dbReference>
<dbReference type="PANTHER" id="PTHR37984">
    <property type="entry name" value="PROTEIN CBG26694"/>
    <property type="match status" value="1"/>
</dbReference>
<evidence type="ECO:0000313" key="12">
    <source>
        <dbReference type="EMBL" id="SAM85678.1"/>
    </source>
</evidence>
<evidence type="ECO:0000256" key="7">
    <source>
        <dbReference type="ARBA" id="ARBA00022918"/>
    </source>
</evidence>
<dbReference type="InterPro" id="IPR036397">
    <property type="entry name" value="RNaseH_sf"/>
</dbReference>
<dbReference type="GO" id="GO:0005634">
    <property type="term" value="C:nucleus"/>
    <property type="evidence" value="ECO:0007669"/>
    <property type="project" value="UniProtKB-ARBA"/>
</dbReference>
<proteinExistence type="predicted"/>
<evidence type="ECO:0000259" key="10">
    <source>
        <dbReference type="PROSITE" id="PS50878"/>
    </source>
</evidence>
<dbReference type="PROSITE" id="PS50994">
    <property type="entry name" value="INTEGRASE"/>
    <property type="match status" value="1"/>
</dbReference>
<evidence type="ECO:0000256" key="3">
    <source>
        <dbReference type="ARBA" id="ARBA00022722"/>
    </source>
</evidence>
<dbReference type="CDD" id="cd00024">
    <property type="entry name" value="CD_CSD"/>
    <property type="match status" value="1"/>
</dbReference>
<feature type="domain" description="Chromo" evidence="9">
    <location>
        <begin position="726"/>
        <end position="785"/>
    </location>
</feature>
<dbReference type="InterPro" id="IPR041373">
    <property type="entry name" value="RT_RNaseH"/>
</dbReference>
<dbReference type="InterPro" id="IPR041577">
    <property type="entry name" value="RT_RNaseH_2"/>
</dbReference>
<reference evidence="13" key="1">
    <citation type="submission" date="2016-04" db="EMBL/GenBank/DDBJ databases">
        <authorList>
            <person name="Guldener U."/>
            <person name="Guldener U."/>
        </authorList>
    </citation>
    <scope>NUCLEOTIDE SEQUENCE [LARGE SCALE GENOMIC DNA]</scope>
    <source>
        <strain evidence="13">UB2112</strain>
    </source>
</reference>
<dbReference type="OrthoDB" id="2283961at2759"/>
<keyword evidence="2" id="KW-0548">Nucleotidyltransferase</keyword>
<dbReference type="SUPFAM" id="SSF56672">
    <property type="entry name" value="DNA/RNA polymerases"/>
    <property type="match status" value="1"/>
</dbReference>
<protein>
    <recommendedName>
        <fullName evidence="14">Reverse transcriptase domain-containing protein</fullName>
    </recommendedName>
</protein>
<dbReference type="GO" id="GO:0004519">
    <property type="term" value="F:endonuclease activity"/>
    <property type="evidence" value="ECO:0007669"/>
    <property type="project" value="UniProtKB-KW"/>
</dbReference>
<evidence type="ECO:0000256" key="8">
    <source>
        <dbReference type="ARBA" id="ARBA00023268"/>
    </source>
</evidence>
<dbReference type="InterPro" id="IPR043128">
    <property type="entry name" value="Rev_trsase/Diguanyl_cyclase"/>
</dbReference>
<dbReference type="Gene3D" id="2.40.50.40">
    <property type="match status" value="1"/>
</dbReference>
<keyword evidence="7" id="KW-0695">RNA-directed DNA polymerase</keyword>